<feature type="transmembrane region" description="Helical" evidence="11">
    <location>
        <begin position="41"/>
        <end position="65"/>
    </location>
</feature>
<feature type="transmembrane region" description="Helical" evidence="11">
    <location>
        <begin position="118"/>
        <end position="146"/>
    </location>
</feature>
<dbReference type="GO" id="GO:0015774">
    <property type="term" value="P:polysaccharide transport"/>
    <property type="evidence" value="ECO:0007669"/>
    <property type="project" value="UniProtKB-KW"/>
</dbReference>
<evidence type="ECO:0000256" key="8">
    <source>
        <dbReference type="ARBA" id="ARBA00022989"/>
    </source>
</evidence>
<proteinExistence type="inferred from homology"/>
<evidence type="ECO:0000256" key="5">
    <source>
        <dbReference type="ARBA" id="ARBA00022597"/>
    </source>
</evidence>
<keyword evidence="4 11" id="KW-1003">Cell membrane</keyword>
<evidence type="ECO:0000256" key="4">
    <source>
        <dbReference type="ARBA" id="ARBA00022475"/>
    </source>
</evidence>
<feature type="transmembrane region" description="Helical" evidence="11">
    <location>
        <begin position="153"/>
        <end position="175"/>
    </location>
</feature>
<keyword evidence="5" id="KW-0762">Sugar transport</keyword>
<comment type="subcellular location">
    <subcellularLocation>
        <location evidence="11">Cell inner membrane</location>
        <topology evidence="11">Multi-pass membrane protein</topology>
    </subcellularLocation>
    <subcellularLocation>
        <location evidence="1">Cell membrane</location>
        <topology evidence="1">Multi-pass membrane protein</topology>
    </subcellularLocation>
</comment>
<keyword evidence="6 11" id="KW-0812">Transmembrane</keyword>
<dbReference type="RefSeq" id="WP_076426142.1">
    <property type="nucleotide sequence ID" value="NZ_FTMP01000003.1"/>
</dbReference>
<evidence type="ECO:0000256" key="1">
    <source>
        <dbReference type="ARBA" id="ARBA00004651"/>
    </source>
</evidence>
<evidence type="ECO:0000259" key="12">
    <source>
        <dbReference type="PROSITE" id="PS51012"/>
    </source>
</evidence>
<dbReference type="InterPro" id="IPR000412">
    <property type="entry name" value="ABC_2_transport"/>
</dbReference>
<evidence type="ECO:0000256" key="6">
    <source>
        <dbReference type="ARBA" id="ARBA00022692"/>
    </source>
</evidence>
<evidence type="ECO:0000256" key="9">
    <source>
        <dbReference type="ARBA" id="ARBA00023047"/>
    </source>
</evidence>
<reference evidence="13 14" key="1">
    <citation type="submission" date="2017-01" db="EMBL/GenBank/DDBJ databases">
        <authorList>
            <person name="Mah S.A."/>
            <person name="Swanson W.J."/>
            <person name="Moy G.W."/>
            <person name="Vacquier V.D."/>
        </authorList>
    </citation>
    <scope>NUCLEOTIDE SEQUENCE [LARGE SCALE GENOMIC DNA]</scope>
    <source>
        <strain evidence="13 14">RU36E</strain>
    </source>
</reference>
<gene>
    <name evidence="13" type="ORF">SAMN05878282_103160</name>
</gene>
<organism evidence="13 14">
    <name type="scientific">Aquipseudomonas alcaligenes</name>
    <name type="common">Pseudomonas alcaligenes</name>
    <dbReference type="NCBI Taxonomy" id="43263"/>
    <lineage>
        <taxon>Bacteria</taxon>
        <taxon>Pseudomonadati</taxon>
        <taxon>Pseudomonadota</taxon>
        <taxon>Gammaproteobacteria</taxon>
        <taxon>Pseudomonadales</taxon>
        <taxon>Pseudomonadaceae</taxon>
        <taxon>Aquipseudomonas</taxon>
    </lineage>
</organism>
<comment type="similarity">
    <text evidence="2 11">Belongs to the ABC-2 integral membrane protein family.</text>
</comment>
<sequence length="272" mass="30802">MQKFSSSPRELAASLWRNRNLIRAMVKREVLGRYRGSVLGVLWSFFNPVFMLIVYTFVFSVVFRARWNTDSDSKTEFALVLFSGLIVFNLFAEAINRAPGLVLSNVNYVKKVVFPLEVLPWISLGSALFHFTVSLSVWLIGYVLLFGAPHLTAFYLPLILLPLALLTLGLSWFLASLGVFLRDVTQLIGITTSVLMFLSPIFYPVSALPEQYRSLIFMNPLTVVIEQVRAVLFWGKTPELGILALYFVITAIIAWLGFAWFQKTRKGFADVL</sequence>
<evidence type="ECO:0000256" key="7">
    <source>
        <dbReference type="ARBA" id="ARBA00022903"/>
    </source>
</evidence>
<evidence type="ECO:0000313" key="14">
    <source>
        <dbReference type="Proteomes" id="UP000185841"/>
    </source>
</evidence>
<feature type="transmembrane region" description="Helical" evidence="11">
    <location>
        <begin position="240"/>
        <end position="261"/>
    </location>
</feature>
<dbReference type="PANTHER" id="PTHR30413:SF10">
    <property type="entry name" value="CAPSULE POLYSACCHARIDE EXPORT INNER-MEMBRANE PROTEIN CTRC"/>
    <property type="match status" value="1"/>
</dbReference>
<feature type="transmembrane region" description="Helical" evidence="11">
    <location>
        <begin position="77"/>
        <end position="98"/>
    </location>
</feature>
<keyword evidence="10 11" id="KW-0472">Membrane</keyword>
<evidence type="ECO:0000256" key="3">
    <source>
        <dbReference type="ARBA" id="ARBA00022448"/>
    </source>
</evidence>
<dbReference type="PANTHER" id="PTHR30413">
    <property type="entry name" value="INNER MEMBRANE TRANSPORT PERMEASE"/>
    <property type="match status" value="1"/>
</dbReference>
<dbReference type="GO" id="GO:0140359">
    <property type="term" value="F:ABC-type transporter activity"/>
    <property type="evidence" value="ECO:0007669"/>
    <property type="project" value="InterPro"/>
</dbReference>
<name>A0A1N6RSU9_AQUAC</name>
<dbReference type="GO" id="GO:0015920">
    <property type="term" value="P:lipopolysaccharide transport"/>
    <property type="evidence" value="ECO:0007669"/>
    <property type="project" value="TreeGrafter"/>
</dbReference>
<dbReference type="GO" id="GO:0043190">
    <property type="term" value="C:ATP-binding cassette (ABC) transporter complex"/>
    <property type="evidence" value="ECO:0007669"/>
    <property type="project" value="InterPro"/>
</dbReference>
<keyword evidence="3 11" id="KW-0813">Transport</keyword>
<accession>A0A1N6RSU9</accession>
<dbReference type="EMBL" id="FTMP01000003">
    <property type="protein sequence ID" value="SIQ31943.1"/>
    <property type="molecule type" value="Genomic_DNA"/>
</dbReference>
<keyword evidence="9" id="KW-0625">Polysaccharide transport</keyword>
<dbReference type="PIRSF" id="PIRSF006648">
    <property type="entry name" value="DrrB"/>
    <property type="match status" value="1"/>
</dbReference>
<dbReference type="AlphaFoldDB" id="A0A1N6RSU9"/>
<evidence type="ECO:0000256" key="2">
    <source>
        <dbReference type="ARBA" id="ARBA00007783"/>
    </source>
</evidence>
<feature type="transmembrane region" description="Helical" evidence="11">
    <location>
        <begin position="187"/>
        <end position="208"/>
    </location>
</feature>
<dbReference type="PROSITE" id="PS51012">
    <property type="entry name" value="ABC_TM2"/>
    <property type="match status" value="1"/>
</dbReference>
<protein>
    <recommendedName>
        <fullName evidence="11">Transport permease protein</fullName>
    </recommendedName>
</protein>
<evidence type="ECO:0000256" key="10">
    <source>
        <dbReference type="ARBA" id="ARBA00023136"/>
    </source>
</evidence>
<dbReference type="Proteomes" id="UP000185841">
    <property type="component" value="Unassembled WGS sequence"/>
</dbReference>
<keyword evidence="7" id="KW-0972">Capsule biogenesis/degradation</keyword>
<evidence type="ECO:0000313" key="13">
    <source>
        <dbReference type="EMBL" id="SIQ31943.1"/>
    </source>
</evidence>
<keyword evidence="8 11" id="KW-1133">Transmembrane helix</keyword>
<dbReference type="Pfam" id="PF01061">
    <property type="entry name" value="ABC2_membrane"/>
    <property type="match status" value="1"/>
</dbReference>
<evidence type="ECO:0000256" key="11">
    <source>
        <dbReference type="RuleBase" id="RU361157"/>
    </source>
</evidence>
<dbReference type="InterPro" id="IPR047817">
    <property type="entry name" value="ABC2_TM_bact-type"/>
</dbReference>
<dbReference type="InterPro" id="IPR013525">
    <property type="entry name" value="ABC2_TM"/>
</dbReference>
<feature type="domain" description="ABC transmembrane type-2" evidence="12">
    <location>
        <begin position="39"/>
        <end position="264"/>
    </location>
</feature>
<dbReference type="PRINTS" id="PR00164">
    <property type="entry name" value="ABC2TRNSPORT"/>
</dbReference>